<dbReference type="Proteomes" id="UP000277204">
    <property type="component" value="Unassembled WGS sequence"/>
</dbReference>
<sequence>MIASDQRLVHTSFVPSKYWSRCAPLAWNEGFTTPLAIKPFKRLLFRNKENKEEEDDDDEDGDEALR</sequence>
<accession>A0A183ME75</accession>
<keyword evidence="2" id="KW-1185">Reference proteome</keyword>
<protein>
    <submittedName>
        <fullName evidence="1">Uncharacterized protein</fullName>
    </submittedName>
</protein>
<reference evidence="1 2" key="1">
    <citation type="submission" date="2018-11" db="EMBL/GenBank/DDBJ databases">
        <authorList>
            <consortium name="Pathogen Informatics"/>
        </authorList>
    </citation>
    <scope>NUCLEOTIDE SEQUENCE [LARGE SCALE GENOMIC DNA]</scope>
    <source>
        <strain evidence="1 2">Zambia</strain>
    </source>
</reference>
<dbReference type="EMBL" id="UZAI01016774">
    <property type="protein sequence ID" value="VDP15615.1"/>
    <property type="molecule type" value="Genomic_DNA"/>
</dbReference>
<organism evidence="1 2">
    <name type="scientific">Schistosoma margrebowiei</name>
    <dbReference type="NCBI Taxonomy" id="48269"/>
    <lineage>
        <taxon>Eukaryota</taxon>
        <taxon>Metazoa</taxon>
        <taxon>Spiralia</taxon>
        <taxon>Lophotrochozoa</taxon>
        <taxon>Platyhelminthes</taxon>
        <taxon>Trematoda</taxon>
        <taxon>Digenea</taxon>
        <taxon>Strigeidida</taxon>
        <taxon>Schistosomatoidea</taxon>
        <taxon>Schistosomatidae</taxon>
        <taxon>Schistosoma</taxon>
    </lineage>
</organism>
<evidence type="ECO:0000313" key="2">
    <source>
        <dbReference type="Proteomes" id="UP000277204"/>
    </source>
</evidence>
<evidence type="ECO:0000313" key="1">
    <source>
        <dbReference type="EMBL" id="VDP15615.1"/>
    </source>
</evidence>
<name>A0A183ME75_9TREM</name>
<gene>
    <name evidence="1" type="ORF">SMRZ_LOCUS14350</name>
</gene>
<proteinExistence type="predicted"/>
<dbReference type="AlphaFoldDB" id="A0A183ME75"/>